<gene>
    <name evidence="1" type="ORF">SAMN04488508_101806</name>
</gene>
<dbReference type="InterPro" id="IPR007325">
    <property type="entry name" value="KFase/CYL"/>
</dbReference>
<dbReference type="GO" id="GO:0019441">
    <property type="term" value="P:L-tryptophan catabolic process to kynurenine"/>
    <property type="evidence" value="ECO:0007669"/>
    <property type="project" value="InterPro"/>
</dbReference>
<dbReference type="AlphaFoldDB" id="A0A1M6BG30"/>
<proteinExistence type="predicted"/>
<dbReference type="OrthoDB" id="9796085at2"/>
<dbReference type="SUPFAM" id="SSF102198">
    <property type="entry name" value="Putative cyclase"/>
    <property type="match status" value="1"/>
</dbReference>
<reference evidence="2" key="1">
    <citation type="submission" date="2016-11" db="EMBL/GenBank/DDBJ databases">
        <authorList>
            <person name="Varghese N."/>
            <person name="Submissions S."/>
        </authorList>
    </citation>
    <scope>NUCLEOTIDE SEQUENCE [LARGE SCALE GENOMIC DNA]</scope>
    <source>
        <strain evidence="2">DSM 22623</strain>
    </source>
</reference>
<dbReference type="GO" id="GO:0004061">
    <property type="term" value="F:arylformamidase activity"/>
    <property type="evidence" value="ECO:0007669"/>
    <property type="project" value="InterPro"/>
</dbReference>
<dbReference type="InterPro" id="IPR037175">
    <property type="entry name" value="KFase_sf"/>
</dbReference>
<dbReference type="Gene3D" id="3.50.30.50">
    <property type="entry name" value="Putative cyclase"/>
    <property type="match status" value="1"/>
</dbReference>
<dbReference type="PANTHER" id="PTHR31118">
    <property type="entry name" value="CYCLASE-LIKE PROTEIN 2"/>
    <property type="match status" value="1"/>
</dbReference>
<dbReference type="EMBL" id="FQYP01000001">
    <property type="protein sequence ID" value="SHI47636.1"/>
    <property type="molecule type" value="Genomic_DNA"/>
</dbReference>
<dbReference type="Pfam" id="PF04199">
    <property type="entry name" value="Cyclase"/>
    <property type="match status" value="1"/>
</dbReference>
<keyword evidence="2" id="KW-1185">Reference proteome</keyword>
<sequence length="277" mass="30909">MKSIFGLLSVICLVVSSCKQDIVIPKAEELDEKGNKETVRTIVDLTHVFSKETIYWVTAKEFELDTVFAGNTEKGYYYSANNFATAEHGGTHIDAPVHFYKTGQTVDEIPLERLVGPAIKVDVSEKALSDSDYLIQTEDFLNWEKKHNTNIPDNSIVLLQTGFSTLYPDKKKYLGTEDRGEEAVKELHFPGLSPEAVQWLIDNRKINAIGIDTPSIDYGQSQDFKSHVLLFSKNIPAFENLTNLDQLPESGFEIIALPMKIKGGTGAPLRIIALTNK</sequence>
<organism evidence="1 2">
    <name type="scientific">Aquimarina spongiae</name>
    <dbReference type="NCBI Taxonomy" id="570521"/>
    <lineage>
        <taxon>Bacteria</taxon>
        <taxon>Pseudomonadati</taxon>
        <taxon>Bacteroidota</taxon>
        <taxon>Flavobacteriia</taxon>
        <taxon>Flavobacteriales</taxon>
        <taxon>Flavobacteriaceae</taxon>
        <taxon>Aquimarina</taxon>
    </lineage>
</organism>
<dbReference type="Proteomes" id="UP000184432">
    <property type="component" value="Unassembled WGS sequence"/>
</dbReference>
<dbReference type="PANTHER" id="PTHR31118:SF12">
    <property type="entry name" value="CYCLASE-LIKE PROTEIN 2"/>
    <property type="match status" value="1"/>
</dbReference>
<evidence type="ECO:0000313" key="1">
    <source>
        <dbReference type="EMBL" id="SHI47636.1"/>
    </source>
</evidence>
<name>A0A1M6BG30_9FLAO</name>
<evidence type="ECO:0000313" key="2">
    <source>
        <dbReference type="Proteomes" id="UP000184432"/>
    </source>
</evidence>
<dbReference type="RefSeq" id="WP_084549384.1">
    <property type="nucleotide sequence ID" value="NZ_FQYP01000001.1"/>
</dbReference>
<dbReference type="PROSITE" id="PS51257">
    <property type="entry name" value="PROKAR_LIPOPROTEIN"/>
    <property type="match status" value="1"/>
</dbReference>
<accession>A0A1M6BG30</accession>
<protein>
    <submittedName>
        <fullName evidence="1">Kynurenine formamidase</fullName>
    </submittedName>
</protein>
<dbReference type="STRING" id="570521.SAMN04488508_101806"/>